<evidence type="ECO:0000313" key="1">
    <source>
        <dbReference type="EMBL" id="QDU28833.1"/>
    </source>
</evidence>
<dbReference type="EMBL" id="CP036274">
    <property type="protein sequence ID" value="QDU28833.1"/>
    <property type="molecule type" value="Genomic_DNA"/>
</dbReference>
<accession>A0A517YF23</accession>
<name>A0A517YF23_9BACT</name>
<evidence type="ECO:0000313" key="2">
    <source>
        <dbReference type="Proteomes" id="UP000315017"/>
    </source>
</evidence>
<protein>
    <recommendedName>
        <fullName evidence="3">Recombinase zinc beta ribbon domain-containing protein</fullName>
    </recommendedName>
</protein>
<proteinExistence type="predicted"/>
<reference evidence="1 2" key="1">
    <citation type="submission" date="2019-02" db="EMBL/GenBank/DDBJ databases">
        <title>Deep-cultivation of Planctomycetes and their phenomic and genomic characterization uncovers novel biology.</title>
        <authorList>
            <person name="Wiegand S."/>
            <person name="Jogler M."/>
            <person name="Boedeker C."/>
            <person name="Pinto D."/>
            <person name="Vollmers J."/>
            <person name="Rivas-Marin E."/>
            <person name="Kohn T."/>
            <person name="Peeters S.H."/>
            <person name="Heuer A."/>
            <person name="Rast P."/>
            <person name="Oberbeckmann S."/>
            <person name="Bunk B."/>
            <person name="Jeske O."/>
            <person name="Meyerdierks A."/>
            <person name="Storesund J.E."/>
            <person name="Kallscheuer N."/>
            <person name="Luecker S."/>
            <person name="Lage O.M."/>
            <person name="Pohl T."/>
            <person name="Merkel B.J."/>
            <person name="Hornburger P."/>
            <person name="Mueller R.-W."/>
            <person name="Bruemmer F."/>
            <person name="Labrenz M."/>
            <person name="Spormann A.M."/>
            <person name="Op den Camp H."/>
            <person name="Overmann J."/>
            <person name="Amann R."/>
            <person name="Jetten M.S.M."/>
            <person name="Mascher T."/>
            <person name="Medema M.H."/>
            <person name="Devos D.P."/>
            <person name="Kaster A.-K."/>
            <person name="Ovreas L."/>
            <person name="Rohde M."/>
            <person name="Galperin M.Y."/>
            <person name="Jogler C."/>
        </authorList>
    </citation>
    <scope>NUCLEOTIDE SEQUENCE [LARGE SCALE GENOMIC DNA]</scope>
    <source>
        <strain evidence="1 2">ETA_A8</strain>
    </source>
</reference>
<sequence>MSPSISGYKTLRYRYYRCRSRAFGRPPCEDVGISAFEIEEFVRDTLTSATTSQEFMSVWSHLDKRQQVKALKNVLKEVRFDPQGESISLTLHTDAVERLKRHRN</sequence>
<organism evidence="1 2">
    <name type="scientific">Anatilimnocola aggregata</name>
    <dbReference type="NCBI Taxonomy" id="2528021"/>
    <lineage>
        <taxon>Bacteria</taxon>
        <taxon>Pseudomonadati</taxon>
        <taxon>Planctomycetota</taxon>
        <taxon>Planctomycetia</taxon>
        <taxon>Pirellulales</taxon>
        <taxon>Pirellulaceae</taxon>
        <taxon>Anatilimnocola</taxon>
    </lineage>
</organism>
<dbReference type="KEGG" id="aagg:ETAA8_39380"/>
<dbReference type="Proteomes" id="UP000315017">
    <property type="component" value="Chromosome"/>
</dbReference>
<evidence type="ECO:0008006" key="3">
    <source>
        <dbReference type="Google" id="ProtNLM"/>
    </source>
</evidence>
<dbReference type="AlphaFoldDB" id="A0A517YF23"/>
<keyword evidence="2" id="KW-1185">Reference proteome</keyword>
<gene>
    <name evidence="1" type="ORF">ETAA8_39380</name>
</gene>